<evidence type="ECO:0000256" key="1">
    <source>
        <dbReference type="ARBA" id="ARBA00005715"/>
    </source>
</evidence>
<feature type="domain" description="Four-carbon acid sugar kinase N-terminal" evidence="7">
    <location>
        <begin position="41"/>
        <end position="281"/>
    </location>
</feature>
<comment type="caution">
    <text evidence="9">The sequence shown here is derived from an EMBL/GenBank/DDBJ whole genome shotgun (WGS) entry which is preliminary data.</text>
</comment>
<evidence type="ECO:0000259" key="7">
    <source>
        <dbReference type="Pfam" id="PF07005"/>
    </source>
</evidence>
<protein>
    <submittedName>
        <fullName evidence="9">Four-carbon acid sugar kinase family protein</fullName>
    </submittedName>
</protein>
<proteinExistence type="inferred from homology"/>
<accession>A0AAP4E8V6</accession>
<feature type="domain" description="Four-carbon acid sugar kinase nucleotide binding" evidence="8">
    <location>
        <begin position="307"/>
        <end position="469"/>
    </location>
</feature>
<dbReference type="Pfam" id="PF17042">
    <property type="entry name" value="NBD_C"/>
    <property type="match status" value="1"/>
</dbReference>
<evidence type="ECO:0000259" key="8">
    <source>
        <dbReference type="Pfam" id="PF17042"/>
    </source>
</evidence>
<keyword evidence="4 9" id="KW-0418">Kinase</keyword>
<dbReference type="InterPro" id="IPR037051">
    <property type="entry name" value="4-carb_acid_sugar_kinase_N_sf"/>
</dbReference>
<sequence length="481" mass="52782">MNVNAGYTSLLALQAELPPEWDSKGLRQEIRRINDARGRKIIVLDDDPTGVQTVHDIDVLTQWDEALLREAFDSPETLFYILTNTRGLDAQTAERINREIARNVQAVATEKGKSFTFVSRSDSMLRGYYPLETDVLAEEGSRQSGRSYDGHLIIPAFFEAGRVTGGNTHYMVEDDTLIPVHESEFAKDKVFGYENGDLAAWVEEKTEGRIHASECLVISLEQIRKGPDAVQEVLLQAKDNVPIIVNVLSYADMDVVSLGLLKAEEQGKTFIFRTAASFVKSYAGISDQEYLPKERLIASGQEGHGGIVVVGSYVQKTTKQLEQLLTYPEIVGLEIDVERVLDSEGYTQELSRVIAEANTQLAAGNNVVVYSSRKLIAVDNKADNFKISQTVSGALVEIVQSLETVPKFIIAKGGITSSDVATKGLAIRKARVLGQVAAGIPVWLTGNEAKFSGIPYIVFPGNVGGERTLLETVEKIENEQG</sequence>
<evidence type="ECO:0000256" key="6">
    <source>
        <dbReference type="ARBA" id="ARBA00023277"/>
    </source>
</evidence>
<comment type="similarity">
    <text evidence="1">Belongs to the four-carbon acid sugar kinase family.</text>
</comment>
<evidence type="ECO:0000256" key="4">
    <source>
        <dbReference type="ARBA" id="ARBA00022777"/>
    </source>
</evidence>
<dbReference type="InterPro" id="IPR031475">
    <property type="entry name" value="NBD_C"/>
</dbReference>
<dbReference type="SUPFAM" id="SSF142764">
    <property type="entry name" value="YgbK-like"/>
    <property type="match status" value="1"/>
</dbReference>
<dbReference type="Proteomes" id="UP001229409">
    <property type="component" value="Unassembled WGS sequence"/>
</dbReference>
<dbReference type="Gene3D" id="3.40.980.20">
    <property type="entry name" value="Four-carbon acid sugar kinase, nucleotide binding domain"/>
    <property type="match status" value="1"/>
</dbReference>
<dbReference type="Gene3D" id="3.40.50.10840">
    <property type="entry name" value="Putative sugar-binding, N-terminal domain"/>
    <property type="match status" value="1"/>
</dbReference>
<keyword evidence="3" id="KW-0547">Nucleotide-binding</keyword>
<evidence type="ECO:0000256" key="3">
    <source>
        <dbReference type="ARBA" id="ARBA00022741"/>
    </source>
</evidence>
<organism evidence="9 10">
    <name type="scientific">Paenibacillus polymyxa</name>
    <name type="common">Bacillus polymyxa</name>
    <dbReference type="NCBI Taxonomy" id="1406"/>
    <lineage>
        <taxon>Bacteria</taxon>
        <taxon>Bacillati</taxon>
        <taxon>Bacillota</taxon>
        <taxon>Bacilli</taxon>
        <taxon>Bacillales</taxon>
        <taxon>Paenibacillaceae</taxon>
        <taxon>Paenibacillus</taxon>
    </lineage>
</organism>
<keyword evidence="5" id="KW-0067">ATP-binding</keyword>
<keyword evidence="6" id="KW-0119">Carbohydrate metabolism</keyword>
<dbReference type="Pfam" id="PF07005">
    <property type="entry name" value="SBD_N"/>
    <property type="match status" value="1"/>
</dbReference>
<dbReference type="GO" id="GO:0005524">
    <property type="term" value="F:ATP binding"/>
    <property type="evidence" value="ECO:0007669"/>
    <property type="project" value="UniProtKB-KW"/>
</dbReference>
<dbReference type="InterPro" id="IPR042213">
    <property type="entry name" value="NBD_C_sf"/>
</dbReference>
<dbReference type="AlphaFoldDB" id="A0AAP4E8V6"/>
<evidence type="ECO:0000256" key="5">
    <source>
        <dbReference type="ARBA" id="ARBA00022840"/>
    </source>
</evidence>
<dbReference type="InterPro" id="IPR010737">
    <property type="entry name" value="4-carb_acid_sugar_kinase_N"/>
</dbReference>
<dbReference type="GO" id="GO:0016301">
    <property type="term" value="F:kinase activity"/>
    <property type="evidence" value="ECO:0007669"/>
    <property type="project" value="UniProtKB-KW"/>
</dbReference>
<evidence type="ECO:0000313" key="9">
    <source>
        <dbReference type="EMBL" id="MDH2329808.1"/>
    </source>
</evidence>
<evidence type="ECO:0000313" key="10">
    <source>
        <dbReference type="Proteomes" id="UP001229409"/>
    </source>
</evidence>
<gene>
    <name evidence="9" type="ORF">QDS18_02910</name>
</gene>
<dbReference type="EMBL" id="JARVWT010000001">
    <property type="protein sequence ID" value="MDH2329808.1"/>
    <property type="molecule type" value="Genomic_DNA"/>
</dbReference>
<dbReference type="RefSeq" id="WP_279831317.1">
    <property type="nucleotide sequence ID" value="NZ_JARVWT010000001.1"/>
</dbReference>
<keyword evidence="2" id="KW-0808">Transferase</keyword>
<reference evidence="9" key="1">
    <citation type="submission" date="2023-04" db="EMBL/GenBank/DDBJ databases">
        <title>Uncovering the Secrets of Slow-Growing Bacteria in Tropical Savanna Soil through Cultivation and Genomic Analysis.</title>
        <authorList>
            <person name="Goncalves O.S."/>
            <person name="Santana M.F."/>
        </authorList>
    </citation>
    <scope>NUCLEOTIDE SEQUENCE</scope>
    <source>
        <strain evidence="9">ANTI</strain>
    </source>
</reference>
<name>A0AAP4E8V6_PAEPO</name>
<evidence type="ECO:0000256" key="2">
    <source>
        <dbReference type="ARBA" id="ARBA00022679"/>
    </source>
</evidence>